<evidence type="ECO:0000313" key="17">
    <source>
        <dbReference type="EMBL" id="EAY21287.1"/>
    </source>
</evidence>
<evidence type="ECO:0000259" key="16">
    <source>
        <dbReference type="Pfam" id="PF12810"/>
    </source>
</evidence>
<evidence type="ECO:0000256" key="4">
    <source>
        <dbReference type="ARBA" id="ARBA00022679"/>
    </source>
</evidence>
<dbReference type="GO" id="GO:0004714">
    <property type="term" value="F:transmembrane receptor protein tyrosine kinase activity"/>
    <property type="evidence" value="ECO:0007669"/>
    <property type="project" value="UniProtKB-EC"/>
</dbReference>
<keyword evidence="8" id="KW-0418">Kinase</keyword>
<evidence type="ECO:0000256" key="2">
    <source>
        <dbReference type="ARBA" id="ARBA00011902"/>
    </source>
</evidence>
<proteinExistence type="predicted"/>
<dbReference type="GO" id="GO:0005886">
    <property type="term" value="C:plasma membrane"/>
    <property type="evidence" value="ECO:0007669"/>
    <property type="project" value="UniProtKB-SubCell"/>
</dbReference>
<dbReference type="AlphaFoldDB" id="A2DE69"/>
<keyword evidence="9" id="KW-0067">ATP-binding</keyword>
<evidence type="ECO:0000256" key="7">
    <source>
        <dbReference type="ARBA" id="ARBA00022741"/>
    </source>
</evidence>
<reference evidence="17" key="2">
    <citation type="journal article" date="2007" name="Science">
        <title>Draft genome sequence of the sexually transmitted pathogen Trichomonas vaginalis.</title>
        <authorList>
            <person name="Carlton J.M."/>
            <person name="Hirt R.P."/>
            <person name="Silva J.C."/>
            <person name="Delcher A.L."/>
            <person name="Schatz M."/>
            <person name="Zhao Q."/>
            <person name="Wortman J.R."/>
            <person name="Bidwell S.L."/>
            <person name="Alsmark U.C.M."/>
            <person name="Besteiro S."/>
            <person name="Sicheritz-Ponten T."/>
            <person name="Noel C.J."/>
            <person name="Dacks J.B."/>
            <person name="Foster P.G."/>
            <person name="Simillion C."/>
            <person name="Van de Peer Y."/>
            <person name="Miranda-Saavedra D."/>
            <person name="Barton G.J."/>
            <person name="Westrop G.D."/>
            <person name="Mueller S."/>
            <person name="Dessi D."/>
            <person name="Fiori P.L."/>
            <person name="Ren Q."/>
            <person name="Paulsen I."/>
            <person name="Zhang H."/>
            <person name="Bastida-Corcuera F.D."/>
            <person name="Simoes-Barbosa A."/>
            <person name="Brown M.T."/>
            <person name="Hayes R.D."/>
            <person name="Mukherjee M."/>
            <person name="Okumura C.Y."/>
            <person name="Schneider R."/>
            <person name="Smith A.J."/>
            <person name="Vanacova S."/>
            <person name="Villalvazo M."/>
            <person name="Haas B.J."/>
            <person name="Pertea M."/>
            <person name="Feldblyum T.V."/>
            <person name="Utterback T.R."/>
            <person name="Shu C.L."/>
            <person name="Osoegawa K."/>
            <person name="de Jong P.J."/>
            <person name="Hrdy I."/>
            <person name="Horvathova L."/>
            <person name="Zubacova Z."/>
            <person name="Dolezal P."/>
            <person name="Malik S.B."/>
            <person name="Logsdon J.M. Jr."/>
            <person name="Henze K."/>
            <person name="Gupta A."/>
            <person name="Wang C.C."/>
            <person name="Dunne R.L."/>
            <person name="Upcroft J.A."/>
            <person name="Upcroft P."/>
            <person name="White O."/>
            <person name="Salzberg S.L."/>
            <person name="Tang P."/>
            <person name="Chiu C.-H."/>
            <person name="Lee Y.-S."/>
            <person name="Embley T.M."/>
            <person name="Coombs G.H."/>
            <person name="Mottram J.C."/>
            <person name="Tachezy J."/>
            <person name="Fraser-Liggett C.M."/>
            <person name="Johnson P.J."/>
        </authorList>
    </citation>
    <scope>NUCLEOTIDE SEQUENCE [LARGE SCALE GENOMIC DNA]</scope>
    <source>
        <strain evidence="17">G3</strain>
    </source>
</reference>
<keyword evidence="6" id="KW-0732">Signal</keyword>
<keyword evidence="7" id="KW-0547">Nucleotide-binding</keyword>
<gene>
    <name evidence="17" type="ORF">TVAG_166620</name>
</gene>
<keyword evidence="15" id="KW-0325">Glycoprotein</keyword>
<keyword evidence="4" id="KW-0808">Transferase</keyword>
<evidence type="ECO:0000256" key="8">
    <source>
        <dbReference type="ARBA" id="ARBA00022777"/>
    </source>
</evidence>
<evidence type="ECO:0000256" key="6">
    <source>
        <dbReference type="ARBA" id="ARBA00022729"/>
    </source>
</evidence>
<keyword evidence="5" id="KW-0812">Transmembrane</keyword>
<keyword evidence="18" id="KW-1185">Reference proteome</keyword>
<dbReference type="EC" id="2.7.10.1" evidence="2"/>
<evidence type="ECO:0000256" key="10">
    <source>
        <dbReference type="ARBA" id="ARBA00022989"/>
    </source>
</evidence>
<evidence type="ECO:0000256" key="3">
    <source>
        <dbReference type="ARBA" id="ARBA00022475"/>
    </source>
</evidence>
<dbReference type="VEuPathDB" id="TrichDB:TVAG_166620"/>
<evidence type="ECO:0000256" key="14">
    <source>
        <dbReference type="ARBA" id="ARBA00023170"/>
    </source>
</evidence>
<dbReference type="RefSeq" id="XP_001582273.1">
    <property type="nucleotide sequence ID" value="XM_001582223.1"/>
</dbReference>
<dbReference type="InterPro" id="IPR055163">
    <property type="entry name" value="ALK/LTK-like_GRD"/>
</dbReference>
<keyword evidence="3" id="KW-1003">Cell membrane</keyword>
<keyword evidence="12" id="KW-0829">Tyrosine-protein kinase</keyword>
<sequence>MIKGGYGGGGNTFNYWMSESNFGAGSGGGQTAVKFLQNDLWHRVIVSGAGGGSDNSIDNEVFNGTDDGSGGAGGGLVGQGYWMNGVYQSDRLANSTYGFTFGFGESAQKDRSLNPDGVIPAEGGYDRPGAGAGWFGGFAGQKGNAGSGGGSSWALCSDAIIPKGNIYANGTFYNETQNFPYAFKLTDGYVFRNVKTASGVWEGNGRLIITVLENFLVLSCQLRSNFKLIYDALFAILTQTN</sequence>
<evidence type="ECO:0000256" key="1">
    <source>
        <dbReference type="ARBA" id="ARBA00004251"/>
    </source>
</evidence>
<evidence type="ECO:0000256" key="13">
    <source>
        <dbReference type="ARBA" id="ARBA00023157"/>
    </source>
</evidence>
<evidence type="ECO:0000256" key="12">
    <source>
        <dbReference type="ARBA" id="ARBA00023137"/>
    </source>
</evidence>
<dbReference type="KEGG" id="tva:5466835"/>
<comment type="subcellular location">
    <subcellularLocation>
        <location evidence="1">Cell membrane</location>
        <topology evidence="1">Single-pass type I membrane protein</topology>
    </subcellularLocation>
</comment>
<keyword evidence="10" id="KW-1133">Transmembrane helix</keyword>
<evidence type="ECO:0000313" key="18">
    <source>
        <dbReference type="Proteomes" id="UP000001542"/>
    </source>
</evidence>
<feature type="domain" description="ALK/LTK-like glycine-rich" evidence="16">
    <location>
        <begin position="1"/>
        <end position="212"/>
    </location>
</feature>
<accession>A2DE69</accession>
<dbReference type="InParanoid" id="A2DE69"/>
<reference evidence="17" key="1">
    <citation type="submission" date="2006-10" db="EMBL/GenBank/DDBJ databases">
        <authorList>
            <person name="Amadeo P."/>
            <person name="Zhao Q."/>
            <person name="Wortman J."/>
            <person name="Fraser-Liggett C."/>
            <person name="Carlton J."/>
        </authorList>
    </citation>
    <scope>NUCLEOTIDE SEQUENCE</scope>
    <source>
        <strain evidence="17">G3</strain>
    </source>
</reference>
<protein>
    <recommendedName>
        <fullName evidence="2">receptor protein-tyrosine kinase</fullName>
        <ecNumber evidence="2">2.7.10.1</ecNumber>
    </recommendedName>
</protein>
<dbReference type="Pfam" id="PF12810">
    <property type="entry name" value="ALK_LTK_GRD"/>
    <property type="match status" value="1"/>
</dbReference>
<dbReference type="GO" id="GO:0005524">
    <property type="term" value="F:ATP binding"/>
    <property type="evidence" value="ECO:0007669"/>
    <property type="project" value="UniProtKB-KW"/>
</dbReference>
<dbReference type="VEuPathDB" id="TrichDB:TVAGG3_0174750"/>
<organism evidence="17 18">
    <name type="scientific">Trichomonas vaginalis (strain ATCC PRA-98 / G3)</name>
    <dbReference type="NCBI Taxonomy" id="412133"/>
    <lineage>
        <taxon>Eukaryota</taxon>
        <taxon>Metamonada</taxon>
        <taxon>Parabasalia</taxon>
        <taxon>Trichomonadida</taxon>
        <taxon>Trichomonadidae</taxon>
        <taxon>Trichomonas</taxon>
    </lineage>
</organism>
<evidence type="ECO:0000256" key="9">
    <source>
        <dbReference type="ARBA" id="ARBA00022840"/>
    </source>
</evidence>
<evidence type="ECO:0000256" key="5">
    <source>
        <dbReference type="ARBA" id="ARBA00022692"/>
    </source>
</evidence>
<dbReference type="Proteomes" id="UP000001542">
    <property type="component" value="Unassembled WGS sequence"/>
</dbReference>
<keyword evidence="14" id="KW-0675">Receptor</keyword>
<dbReference type="EMBL" id="DS113191">
    <property type="protein sequence ID" value="EAY21287.1"/>
    <property type="molecule type" value="Genomic_DNA"/>
</dbReference>
<keyword evidence="11" id="KW-0472">Membrane</keyword>
<keyword evidence="13" id="KW-1015">Disulfide bond</keyword>
<name>A2DE69_TRIV3</name>
<evidence type="ECO:0000256" key="15">
    <source>
        <dbReference type="ARBA" id="ARBA00023180"/>
    </source>
</evidence>
<evidence type="ECO:0000256" key="11">
    <source>
        <dbReference type="ARBA" id="ARBA00023136"/>
    </source>
</evidence>